<evidence type="ECO:0000256" key="3">
    <source>
        <dbReference type="ARBA" id="ARBA00022473"/>
    </source>
</evidence>
<evidence type="ECO:0000256" key="4">
    <source>
        <dbReference type="ARBA" id="ARBA00022525"/>
    </source>
</evidence>
<evidence type="ECO:0000256" key="1">
    <source>
        <dbReference type="ARBA" id="ARBA00004498"/>
    </source>
</evidence>
<evidence type="ECO:0000256" key="6">
    <source>
        <dbReference type="ARBA" id="ARBA00022687"/>
    </source>
</evidence>
<keyword evidence="6 11" id="KW-0879">Wnt signaling pathway</keyword>
<keyword evidence="4" id="KW-0964">Secreted</keyword>
<dbReference type="Pfam" id="PF00110">
    <property type="entry name" value="wnt"/>
    <property type="match status" value="1"/>
</dbReference>
<dbReference type="PANTHER" id="PTHR12027:SF37">
    <property type="entry name" value="PROTEIN WNT"/>
    <property type="match status" value="1"/>
</dbReference>
<dbReference type="KEGG" id="aplc:110984921"/>
<keyword evidence="5" id="KW-0272">Extracellular matrix</keyword>
<evidence type="ECO:0000256" key="7">
    <source>
        <dbReference type="ARBA" id="ARBA00022729"/>
    </source>
</evidence>
<dbReference type="PROSITE" id="PS00246">
    <property type="entry name" value="WNT1"/>
    <property type="match status" value="1"/>
</dbReference>
<keyword evidence="8" id="KW-1015">Disulfide bond</keyword>
<dbReference type="InterPro" id="IPR043158">
    <property type="entry name" value="Wnt_C"/>
</dbReference>
<evidence type="ECO:0000313" key="15">
    <source>
        <dbReference type="RefSeq" id="XP_022101258.1"/>
    </source>
</evidence>
<comment type="function">
    <text evidence="11">Ligand for members of the frizzled family of seven transmembrane receptors.</text>
</comment>
<evidence type="ECO:0000256" key="2">
    <source>
        <dbReference type="ARBA" id="ARBA00005683"/>
    </source>
</evidence>
<evidence type="ECO:0000256" key="13">
    <source>
        <dbReference type="SAM" id="SignalP"/>
    </source>
</evidence>
<feature type="compositionally biased region" description="Basic residues" evidence="12">
    <location>
        <begin position="387"/>
        <end position="406"/>
    </location>
</feature>
<evidence type="ECO:0000256" key="12">
    <source>
        <dbReference type="SAM" id="MobiDB-lite"/>
    </source>
</evidence>
<evidence type="ECO:0000256" key="11">
    <source>
        <dbReference type="RuleBase" id="RU003500"/>
    </source>
</evidence>
<proteinExistence type="inferred from homology"/>
<keyword evidence="7 13" id="KW-0732">Signal</keyword>
<evidence type="ECO:0000256" key="8">
    <source>
        <dbReference type="ARBA" id="ARBA00023157"/>
    </source>
</evidence>
<dbReference type="Gene3D" id="3.30.2460.20">
    <property type="match status" value="1"/>
</dbReference>
<evidence type="ECO:0000256" key="5">
    <source>
        <dbReference type="ARBA" id="ARBA00022530"/>
    </source>
</evidence>
<comment type="similarity">
    <text evidence="2 11">Belongs to the Wnt family.</text>
</comment>
<evidence type="ECO:0000256" key="9">
    <source>
        <dbReference type="ARBA" id="ARBA00023180"/>
    </source>
</evidence>
<dbReference type="FunFam" id="3.30.2460.20:FF:000001">
    <property type="entry name" value="Wnt homolog"/>
    <property type="match status" value="1"/>
</dbReference>
<organism evidence="14 15">
    <name type="scientific">Acanthaster planci</name>
    <name type="common">Crown-of-thorns starfish</name>
    <dbReference type="NCBI Taxonomy" id="133434"/>
    <lineage>
        <taxon>Eukaryota</taxon>
        <taxon>Metazoa</taxon>
        <taxon>Echinodermata</taxon>
        <taxon>Eleutherozoa</taxon>
        <taxon>Asterozoa</taxon>
        <taxon>Asteroidea</taxon>
        <taxon>Valvatacea</taxon>
        <taxon>Valvatida</taxon>
        <taxon>Acanthasteridae</taxon>
        <taxon>Acanthaster</taxon>
    </lineage>
</organism>
<dbReference type="AlphaFoldDB" id="A0A8B7Z6J1"/>
<feature type="chain" id="PRO_5034161165" description="Protein Wnt" evidence="13">
    <location>
        <begin position="26"/>
        <end position="432"/>
    </location>
</feature>
<dbReference type="GO" id="GO:0005109">
    <property type="term" value="F:frizzled binding"/>
    <property type="evidence" value="ECO:0007669"/>
    <property type="project" value="TreeGrafter"/>
</dbReference>
<dbReference type="GO" id="GO:0005125">
    <property type="term" value="F:cytokine activity"/>
    <property type="evidence" value="ECO:0007669"/>
    <property type="project" value="TreeGrafter"/>
</dbReference>
<dbReference type="GO" id="GO:0048513">
    <property type="term" value="P:animal organ development"/>
    <property type="evidence" value="ECO:0007669"/>
    <property type="project" value="UniProtKB-ARBA"/>
</dbReference>
<keyword evidence="14" id="KW-1185">Reference proteome</keyword>
<feature type="signal peptide" evidence="13">
    <location>
        <begin position="1"/>
        <end position="25"/>
    </location>
</feature>
<reference evidence="15" key="1">
    <citation type="submission" date="2025-08" db="UniProtKB">
        <authorList>
            <consortium name="RefSeq"/>
        </authorList>
    </citation>
    <scope>IDENTIFICATION</scope>
</reference>
<evidence type="ECO:0000256" key="10">
    <source>
        <dbReference type="ARBA" id="ARBA00023288"/>
    </source>
</evidence>
<dbReference type="SMR" id="A0A8B7Z6J1"/>
<dbReference type="GO" id="GO:0060070">
    <property type="term" value="P:canonical Wnt signaling pathway"/>
    <property type="evidence" value="ECO:0007669"/>
    <property type="project" value="TreeGrafter"/>
</dbReference>
<dbReference type="Proteomes" id="UP000694845">
    <property type="component" value="Unplaced"/>
</dbReference>
<evidence type="ECO:0000313" key="14">
    <source>
        <dbReference type="Proteomes" id="UP000694845"/>
    </source>
</evidence>
<dbReference type="GeneID" id="110984921"/>
<dbReference type="InterPro" id="IPR018161">
    <property type="entry name" value="Wnt_CS"/>
</dbReference>
<dbReference type="GO" id="GO:0045165">
    <property type="term" value="P:cell fate commitment"/>
    <property type="evidence" value="ECO:0007669"/>
    <property type="project" value="TreeGrafter"/>
</dbReference>
<keyword evidence="9" id="KW-0325">Glycoprotein</keyword>
<dbReference type="CDD" id="cd19334">
    <property type="entry name" value="Wnt_Wnt2_like"/>
    <property type="match status" value="1"/>
</dbReference>
<dbReference type="PANTHER" id="PTHR12027">
    <property type="entry name" value="WNT RELATED"/>
    <property type="match status" value="1"/>
</dbReference>
<dbReference type="InterPro" id="IPR005817">
    <property type="entry name" value="Wnt"/>
</dbReference>
<dbReference type="OrthoDB" id="5945655at2759"/>
<dbReference type="SMART" id="SM00097">
    <property type="entry name" value="WNT1"/>
    <property type="match status" value="1"/>
</dbReference>
<feature type="region of interest" description="Disordered" evidence="12">
    <location>
        <begin position="356"/>
        <end position="419"/>
    </location>
</feature>
<dbReference type="InterPro" id="IPR009140">
    <property type="entry name" value="Wnt2"/>
</dbReference>
<gene>
    <name evidence="15" type="primary">LOC110984921</name>
</gene>
<dbReference type="GO" id="GO:0030182">
    <property type="term" value="P:neuron differentiation"/>
    <property type="evidence" value="ECO:0007669"/>
    <property type="project" value="TreeGrafter"/>
</dbReference>
<dbReference type="OMA" id="SYPDIMQ"/>
<keyword evidence="3 11" id="KW-0217">Developmental protein</keyword>
<name>A0A8B7Z6J1_ACAPL</name>
<dbReference type="RefSeq" id="XP_022101258.1">
    <property type="nucleotide sequence ID" value="XM_022245566.1"/>
</dbReference>
<comment type="subcellular location">
    <subcellularLocation>
        <location evidence="1 11">Secreted</location>
        <location evidence="1 11">Extracellular space</location>
        <location evidence="1 11">Extracellular matrix</location>
    </subcellularLocation>
</comment>
<protein>
    <recommendedName>
        <fullName evidence="11">Protein Wnt</fullName>
    </recommendedName>
</protein>
<dbReference type="PRINTS" id="PR01842">
    <property type="entry name" value="WNT2PROTEIN"/>
</dbReference>
<keyword evidence="10" id="KW-0449">Lipoprotein</keyword>
<accession>A0A8B7Z6J1</accession>
<sequence>MQERRFTHLVVCGLFLFMMPSQVVSTWWFISQLSAVGTRIMCDNIPGLVGKQRELCRNYPDVMVSIGRGAREGVKECQYQFRNGRWNCSTMDRDTSVFGKVMLKKASKEAAFVYAISSAGVVHEITRSCSKGELLDCACDPSKKGSSRDEHGVFDWGGCSDNVQFAHDFARQFVDARERKDRDPRALMNLHNNRAGRRAVMKNMKLECKCHGVSGSCSIRTCWKAMQDFREVGSYLRAKYDQASEVTMVQDGTGLSVIRTHRRPNRANLVYFEESPDYCKHDPETGSLGTAGRVCNKTSQGPDSCDVMCCGRGYNTMRVQRTSQCECKFHWCCFVRCSECTETVDQHTCKGVSTDQVGATEAGDGPASTQTLRDGSEAPTAAEVTTKPRRQGRKPSKRRDKKRRRQGGQSRSRETTAVHTETVVHSLVTATI</sequence>
<dbReference type="GO" id="GO:0005615">
    <property type="term" value="C:extracellular space"/>
    <property type="evidence" value="ECO:0007669"/>
    <property type="project" value="TreeGrafter"/>
</dbReference>
<dbReference type="PRINTS" id="PR01349">
    <property type="entry name" value="WNTPROTEIN"/>
</dbReference>